<reference evidence="1 2" key="1">
    <citation type="submission" date="2012-02" db="EMBL/GenBank/DDBJ databases">
        <title>Complete sequence of chromosome of Singulisphaera acidiphila DSM 18658.</title>
        <authorList>
            <consortium name="US DOE Joint Genome Institute (JGI-PGF)"/>
            <person name="Lucas S."/>
            <person name="Copeland A."/>
            <person name="Lapidus A."/>
            <person name="Glavina del Rio T."/>
            <person name="Dalin E."/>
            <person name="Tice H."/>
            <person name="Bruce D."/>
            <person name="Goodwin L."/>
            <person name="Pitluck S."/>
            <person name="Peters L."/>
            <person name="Ovchinnikova G."/>
            <person name="Chertkov O."/>
            <person name="Kyrpides N."/>
            <person name="Mavromatis K."/>
            <person name="Ivanova N."/>
            <person name="Brettin T."/>
            <person name="Detter J.C."/>
            <person name="Han C."/>
            <person name="Larimer F."/>
            <person name="Land M."/>
            <person name="Hauser L."/>
            <person name="Markowitz V."/>
            <person name="Cheng J.-F."/>
            <person name="Hugenholtz P."/>
            <person name="Woyke T."/>
            <person name="Wu D."/>
            <person name="Tindall B."/>
            <person name="Pomrenke H."/>
            <person name="Brambilla E."/>
            <person name="Klenk H.-P."/>
            <person name="Eisen J.A."/>
        </authorList>
    </citation>
    <scope>NUCLEOTIDE SEQUENCE [LARGE SCALE GENOMIC DNA]</scope>
    <source>
        <strain evidence="2">ATCC BAA-1392 / DSM 18658 / VKM B-2454 / MOB10</strain>
    </source>
</reference>
<gene>
    <name evidence="1" type="ordered locus">Sinac_1884</name>
</gene>
<proteinExistence type="predicted"/>
<name>L0DC46_SINAD</name>
<dbReference type="AlphaFoldDB" id="L0DC46"/>
<dbReference type="Proteomes" id="UP000010798">
    <property type="component" value="Chromosome"/>
</dbReference>
<organism evidence="1 2">
    <name type="scientific">Singulisphaera acidiphila (strain ATCC BAA-1392 / DSM 18658 / VKM B-2454 / MOB10)</name>
    <dbReference type="NCBI Taxonomy" id="886293"/>
    <lineage>
        <taxon>Bacteria</taxon>
        <taxon>Pseudomonadati</taxon>
        <taxon>Planctomycetota</taxon>
        <taxon>Planctomycetia</taxon>
        <taxon>Isosphaerales</taxon>
        <taxon>Isosphaeraceae</taxon>
        <taxon>Singulisphaera</taxon>
    </lineage>
</organism>
<evidence type="ECO:0000313" key="2">
    <source>
        <dbReference type="Proteomes" id="UP000010798"/>
    </source>
</evidence>
<keyword evidence="2" id="KW-1185">Reference proteome</keyword>
<protein>
    <submittedName>
        <fullName evidence="1">Uncharacterized protein</fullName>
    </submittedName>
</protein>
<accession>L0DC46</accession>
<dbReference type="HOGENOM" id="CLU_3398485_0_0_0"/>
<sequence length="31" mass="3216">MATVRATLRGGPHKSLALKGRIALRINGEAG</sequence>
<dbReference type="EMBL" id="CP003364">
    <property type="protein sequence ID" value="AGA26246.1"/>
    <property type="molecule type" value="Genomic_DNA"/>
</dbReference>
<evidence type="ECO:0000313" key="1">
    <source>
        <dbReference type="EMBL" id="AGA26246.1"/>
    </source>
</evidence>
<dbReference type="KEGG" id="saci:Sinac_1884"/>